<keyword evidence="4" id="KW-1185">Reference proteome</keyword>
<dbReference type="PANTHER" id="PTHR43975:SF2">
    <property type="entry name" value="EG:BACR7A4.14 PROTEIN-RELATED"/>
    <property type="match status" value="1"/>
</dbReference>
<dbReference type="HOGENOM" id="CLU_010194_1_2_7"/>
<dbReference type="STRING" id="378806.STAUR_6149"/>
<evidence type="ECO:0000259" key="2">
    <source>
        <dbReference type="SMART" id="SM00822"/>
    </source>
</evidence>
<evidence type="ECO:0000256" key="1">
    <source>
        <dbReference type="ARBA" id="ARBA00006484"/>
    </source>
</evidence>
<dbReference type="KEGG" id="sur:STAUR_6149"/>
<dbReference type="Pfam" id="PF13561">
    <property type="entry name" value="adh_short_C2"/>
    <property type="match status" value="1"/>
</dbReference>
<dbReference type="OrthoDB" id="9804774at2"/>
<dbReference type="PROSITE" id="PS00061">
    <property type="entry name" value="ADH_SHORT"/>
    <property type="match status" value="1"/>
</dbReference>
<dbReference type="InterPro" id="IPR020904">
    <property type="entry name" value="Sc_DH/Rdtase_CS"/>
</dbReference>
<dbReference type="FunFam" id="3.40.50.720:FF:000084">
    <property type="entry name" value="Short-chain dehydrogenase reductase"/>
    <property type="match status" value="1"/>
</dbReference>
<protein>
    <submittedName>
        <fullName evidence="3">Short-chain dehydrogenase/reductase SDR</fullName>
    </submittedName>
</protein>
<dbReference type="eggNOG" id="COG1028">
    <property type="taxonomic scope" value="Bacteria"/>
</dbReference>
<accession>E3FED6</accession>
<name>E3FED6_STIAD</name>
<dbReference type="InterPro" id="IPR057326">
    <property type="entry name" value="KR_dom"/>
</dbReference>
<dbReference type="SMART" id="SM00822">
    <property type="entry name" value="PKS_KR"/>
    <property type="match status" value="1"/>
</dbReference>
<dbReference type="EMBL" id="CP002271">
    <property type="protein sequence ID" value="ADO73906.1"/>
    <property type="molecule type" value="Genomic_DNA"/>
</dbReference>
<dbReference type="CDD" id="cd05233">
    <property type="entry name" value="SDR_c"/>
    <property type="match status" value="1"/>
</dbReference>
<comment type="similarity">
    <text evidence="1">Belongs to the short-chain dehydrogenases/reductases (SDR) family.</text>
</comment>
<dbReference type="PRINTS" id="PR00080">
    <property type="entry name" value="SDRFAMILY"/>
</dbReference>
<evidence type="ECO:0000313" key="4">
    <source>
        <dbReference type="Proteomes" id="UP000001351"/>
    </source>
</evidence>
<dbReference type="InterPro" id="IPR036291">
    <property type="entry name" value="NAD(P)-bd_dom_sf"/>
</dbReference>
<feature type="domain" description="Ketoreductase" evidence="2">
    <location>
        <begin position="18"/>
        <end position="192"/>
    </location>
</feature>
<proteinExistence type="inferred from homology"/>
<dbReference type="PRINTS" id="PR00081">
    <property type="entry name" value="GDHRDH"/>
</dbReference>
<dbReference type="Gene3D" id="3.40.50.720">
    <property type="entry name" value="NAD(P)-binding Rossmann-like Domain"/>
    <property type="match status" value="1"/>
</dbReference>
<dbReference type="Proteomes" id="UP000001351">
    <property type="component" value="Chromosome"/>
</dbReference>
<organism evidence="3 4">
    <name type="scientific">Stigmatella aurantiaca (strain DW4/3-1)</name>
    <dbReference type="NCBI Taxonomy" id="378806"/>
    <lineage>
        <taxon>Bacteria</taxon>
        <taxon>Pseudomonadati</taxon>
        <taxon>Myxococcota</taxon>
        <taxon>Myxococcia</taxon>
        <taxon>Myxococcales</taxon>
        <taxon>Cystobacterineae</taxon>
        <taxon>Archangiaceae</taxon>
        <taxon>Stigmatella</taxon>
    </lineage>
</organism>
<sequence length="260" mass="27097">MKSLDGGTVPTTKSFDGSVFLVSGASSGIGEAAAVALRQRGAAVYGLTSSSSTLASARERHPAVRWLSADVTRRSEVGTAVAAILAEAGRLDGLVNTAGIYTFAPLEASGEEMMRRQFEVNVFGTVFLTQASLAALKDSKGTIVNVSSTSAHKAMADQSIYAATKGAVESLTRAWALELARHGVRVNAISPGPTLTPGIARIPMPKEMFEAAKEQILRTVPLARMGTSEEVAHWIVTLADPAVTWLTGQIVGIDGGLSVS</sequence>
<dbReference type="SUPFAM" id="SSF51735">
    <property type="entry name" value="NAD(P)-binding Rossmann-fold domains"/>
    <property type="match status" value="1"/>
</dbReference>
<reference evidence="3 4" key="1">
    <citation type="journal article" date="2011" name="Mol. Biol. Evol.">
        <title>Comparative genomic analysis of fruiting body formation in Myxococcales.</title>
        <authorList>
            <person name="Huntley S."/>
            <person name="Hamann N."/>
            <person name="Wegener-Feldbrugge S."/>
            <person name="Treuner-Lange A."/>
            <person name="Kube M."/>
            <person name="Reinhardt R."/>
            <person name="Klages S."/>
            <person name="Muller R."/>
            <person name="Ronning C.M."/>
            <person name="Nierman W.C."/>
            <person name="Sogaard-Andersen L."/>
        </authorList>
    </citation>
    <scope>NUCLEOTIDE SEQUENCE [LARGE SCALE GENOMIC DNA]</scope>
    <source>
        <strain evidence="3 4">DW4/3-1</strain>
    </source>
</reference>
<dbReference type="InterPro" id="IPR002347">
    <property type="entry name" value="SDR_fam"/>
</dbReference>
<dbReference type="PANTHER" id="PTHR43975">
    <property type="entry name" value="ZGC:101858"/>
    <property type="match status" value="1"/>
</dbReference>
<evidence type="ECO:0000313" key="3">
    <source>
        <dbReference type="EMBL" id="ADO73906.1"/>
    </source>
</evidence>
<gene>
    <name evidence="3" type="ordered locus">STAUR_6149</name>
</gene>
<dbReference type="AlphaFoldDB" id="E3FED6"/>